<dbReference type="RefSeq" id="XP_056042975.1">
    <property type="nucleotide sequence ID" value="XM_056185091.1"/>
</dbReference>
<organism evidence="1 2">
    <name type="scientific">Lipomyces tetrasporus</name>
    <dbReference type="NCBI Taxonomy" id="54092"/>
    <lineage>
        <taxon>Eukaryota</taxon>
        <taxon>Fungi</taxon>
        <taxon>Dikarya</taxon>
        <taxon>Ascomycota</taxon>
        <taxon>Saccharomycotina</taxon>
        <taxon>Lipomycetes</taxon>
        <taxon>Lipomycetales</taxon>
        <taxon>Lipomycetaceae</taxon>
        <taxon>Lipomyces</taxon>
    </lineage>
</organism>
<proteinExistence type="predicted"/>
<accession>A0AAD7QQQ7</accession>
<evidence type="ECO:0000313" key="1">
    <source>
        <dbReference type="EMBL" id="KAJ8099525.1"/>
    </source>
</evidence>
<dbReference type="EMBL" id="JARPMG010000006">
    <property type="protein sequence ID" value="KAJ8099525.1"/>
    <property type="molecule type" value="Genomic_DNA"/>
</dbReference>
<dbReference type="GeneID" id="80880257"/>
<keyword evidence="2" id="KW-1185">Reference proteome</keyword>
<name>A0AAD7QQQ7_9ASCO</name>
<evidence type="ECO:0000313" key="2">
    <source>
        <dbReference type="Proteomes" id="UP001217417"/>
    </source>
</evidence>
<feature type="non-terminal residue" evidence="1">
    <location>
        <position position="109"/>
    </location>
</feature>
<dbReference type="Proteomes" id="UP001217417">
    <property type="component" value="Unassembled WGS sequence"/>
</dbReference>
<reference evidence="1" key="1">
    <citation type="submission" date="2023-03" db="EMBL/GenBank/DDBJ databases">
        <title>Near-Complete genome sequence of Lipomyces tetrasporous NRRL Y-64009, an oleaginous yeast capable of growing on lignocellulosic hydrolysates.</title>
        <authorList>
            <consortium name="Lawrence Berkeley National Laboratory"/>
            <person name="Jagtap S.S."/>
            <person name="Liu J.-J."/>
            <person name="Walukiewicz H.E."/>
            <person name="Pangilinan J."/>
            <person name="Lipzen A."/>
            <person name="Ahrendt S."/>
            <person name="Koriabine M."/>
            <person name="Cobaugh K."/>
            <person name="Salamov A."/>
            <person name="Yoshinaga Y."/>
            <person name="Ng V."/>
            <person name="Daum C."/>
            <person name="Grigoriev I.V."/>
            <person name="Slininger P.J."/>
            <person name="Dien B.S."/>
            <person name="Jin Y.-S."/>
            <person name="Rao C.V."/>
        </authorList>
    </citation>
    <scope>NUCLEOTIDE SEQUENCE</scope>
    <source>
        <strain evidence="1">NRRL Y-64009</strain>
    </source>
</reference>
<sequence length="109" mass="12507">MSGSSSYVKQAKAADPEFFHGNRRKLREFCAQLTIKFVTNPELFPSETSKIGYAASYLRGHAFSLYASMIHDGEMPFKLFSDFQKFLEYSFGDPDSRTTAEHELHNLRQ</sequence>
<protein>
    <submittedName>
        <fullName evidence="1">Uncharacterized protein</fullName>
    </submittedName>
</protein>
<comment type="caution">
    <text evidence="1">The sequence shown here is derived from an EMBL/GenBank/DDBJ whole genome shotgun (WGS) entry which is preliminary data.</text>
</comment>
<dbReference type="AlphaFoldDB" id="A0AAD7QQQ7"/>
<gene>
    <name evidence="1" type="ORF">POJ06DRAFT_198052</name>
</gene>